<evidence type="ECO:0000313" key="3">
    <source>
        <dbReference type="EMBL" id="GAA4386436.1"/>
    </source>
</evidence>
<dbReference type="Proteomes" id="UP001500642">
    <property type="component" value="Unassembled WGS sequence"/>
</dbReference>
<dbReference type="RefSeq" id="WP_137318151.1">
    <property type="nucleotide sequence ID" value="NZ_BAABGL010000004.1"/>
</dbReference>
<keyword evidence="1" id="KW-1133">Transmembrane helix</keyword>
<protein>
    <submittedName>
        <fullName evidence="3">Teicoplanin resistance protein VanJ</fullName>
    </submittedName>
</protein>
<keyword evidence="1" id="KW-0812">Transmembrane</keyword>
<evidence type="ECO:0000313" key="4">
    <source>
        <dbReference type="Proteomes" id="UP001500642"/>
    </source>
</evidence>
<organism evidence="3 4">
    <name type="scientific">Brevibacterium pityocampae</name>
    <dbReference type="NCBI Taxonomy" id="506594"/>
    <lineage>
        <taxon>Bacteria</taxon>
        <taxon>Bacillati</taxon>
        <taxon>Actinomycetota</taxon>
        <taxon>Actinomycetes</taxon>
        <taxon>Micrococcales</taxon>
        <taxon>Brevibacteriaceae</taxon>
        <taxon>Brevibacterium</taxon>
    </lineage>
</organism>
<reference evidence="4" key="1">
    <citation type="journal article" date="2019" name="Int. J. Syst. Evol. Microbiol.">
        <title>The Global Catalogue of Microorganisms (GCM) 10K type strain sequencing project: providing services to taxonomists for standard genome sequencing and annotation.</title>
        <authorList>
            <consortium name="The Broad Institute Genomics Platform"/>
            <consortium name="The Broad Institute Genome Sequencing Center for Infectious Disease"/>
            <person name="Wu L."/>
            <person name="Ma J."/>
        </authorList>
    </citation>
    <scope>NUCLEOTIDE SEQUENCE [LARGE SCALE GENOMIC DNA]</scope>
    <source>
        <strain evidence="4">JCM 17808</strain>
    </source>
</reference>
<dbReference type="Gene3D" id="3.60.10.10">
    <property type="entry name" value="Endonuclease/exonuclease/phosphatase"/>
    <property type="match status" value="1"/>
</dbReference>
<dbReference type="EMBL" id="BAABGL010000004">
    <property type="protein sequence ID" value="GAA4386436.1"/>
    <property type="molecule type" value="Genomic_DNA"/>
</dbReference>
<dbReference type="SUPFAM" id="SSF56219">
    <property type="entry name" value="DNase I-like"/>
    <property type="match status" value="1"/>
</dbReference>
<evidence type="ECO:0000259" key="2">
    <source>
        <dbReference type="Pfam" id="PF03372"/>
    </source>
</evidence>
<keyword evidence="4" id="KW-1185">Reference proteome</keyword>
<sequence>MSATRNPSKGILTFVVGALLAALLAMHELVPTTRGLALVVESALPWTGLLIVLLFIVALFRFSVLSIIGVLLPALVWFLMFGSYLRPADTPDDADLVVATQNVGARMPQPTATAQNIIDHDPDIVSVQEIESLSGEIITEQLTEHYAHSTDQGTIGIWSKWPMSEPEEIDLGIQWTRAIATTISTDHGDVRFYSVHLPSVRPGQESLRNNALSKLSDAIEADGAEHIIVAGDFNSGSADRYFERLDDELTDTREAVGGGFGFTWPSIFPVVRLDHVMVRGLEPVGDSVLDRGTSDHRAVIGYLDYP</sequence>
<dbReference type="Pfam" id="PF03372">
    <property type="entry name" value="Exo_endo_phos"/>
    <property type="match status" value="1"/>
</dbReference>
<name>A0ABP8J7H3_9MICO</name>
<proteinExistence type="predicted"/>
<gene>
    <name evidence="3" type="primary">vanJ</name>
    <name evidence="3" type="ORF">GCM10023167_09350</name>
</gene>
<feature type="domain" description="Endonuclease/exonuclease/phosphatase" evidence="2">
    <location>
        <begin position="100"/>
        <end position="296"/>
    </location>
</feature>
<dbReference type="InterPro" id="IPR036691">
    <property type="entry name" value="Endo/exonu/phosph_ase_sf"/>
</dbReference>
<comment type="caution">
    <text evidence="3">The sequence shown here is derived from an EMBL/GenBank/DDBJ whole genome shotgun (WGS) entry which is preliminary data.</text>
</comment>
<evidence type="ECO:0000256" key="1">
    <source>
        <dbReference type="SAM" id="Phobius"/>
    </source>
</evidence>
<dbReference type="InterPro" id="IPR005135">
    <property type="entry name" value="Endo/exonuclease/phosphatase"/>
</dbReference>
<keyword evidence="1" id="KW-0472">Membrane</keyword>
<feature type="transmembrane region" description="Helical" evidence="1">
    <location>
        <begin position="47"/>
        <end position="80"/>
    </location>
</feature>
<accession>A0ABP8J7H3</accession>